<feature type="transmembrane region" description="Helical" evidence="1">
    <location>
        <begin position="12"/>
        <end position="31"/>
    </location>
</feature>
<dbReference type="EMBL" id="CP060632">
    <property type="protein sequence ID" value="QNL99764.1"/>
    <property type="molecule type" value="Genomic_DNA"/>
</dbReference>
<dbReference type="InterPro" id="IPR014202">
    <property type="entry name" value="Spore_II_R"/>
</dbReference>
<name>A0A7G9FMI3_9FIRM</name>
<dbReference type="Proteomes" id="UP000515819">
    <property type="component" value="Chromosome"/>
</dbReference>
<evidence type="ECO:0000313" key="2">
    <source>
        <dbReference type="EMBL" id="QNL99764.1"/>
    </source>
</evidence>
<keyword evidence="1" id="KW-0472">Membrane</keyword>
<reference evidence="2 3" key="1">
    <citation type="submission" date="2020-08" db="EMBL/GenBank/DDBJ databases">
        <authorList>
            <person name="Liu C."/>
            <person name="Sun Q."/>
        </authorList>
    </citation>
    <scope>NUCLEOTIDE SEQUENCE [LARGE SCALE GENOMIC DNA]</scope>
    <source>
        <strain evidence="2 3">NSJ-4</strain>
    </source>
</reference>
<protein>
    <submittedName>
        <fullName evidence="2">Stage II sporulation protein R</fullName>
    </submittedName>
</protein>
<evidence type="ECO:0000313" key="3">
    <source>
        <dbReference type="Proteomes" id="UP000515819"/>
    </source>
</evidence>
<accession>A0A7G9FMI3</accession>
<keyword evidence="1" id="KW-1133">Transmembrane helix</keyword>
<proteinExistence type="predicted"/>
<dbReference type="AlphaFoldDB" id="A0A7G9FMI3"/>
<gene>
    <name evidence="2" type="ORF">H9Q76_00160</name>
</gene>
<sequence>MGYKILKGAMVGILLGVCGGILLTSVLHIAGGGSVRDVVSLFREGNMKMLFAGQKISDEDQADLEAVFGDSGKTESLSGDVDDVAEKSGICADVYEDALKSPEDVVVRFHVRANSDSETDLALKYEVRDAVLALLAEDLQKAENDSEAILYLAQNLSKIRNTARAVVEEAGYHYDVKAYITREEFPIREYGELVLPAGTYRALRIDIGEAKGENFWCMLYPMMCYTMDAGAVVDSADAEKIAQALDEESYEKLFVKRDIKPGDIKVKLKILEWLQDTF</sequence>
<dbReference type="Pfam" id="PF09551">
    <property type="entry name" value="Spore_II_R"/>
    <property type="match status" value="1"/>
</dbReference>
<organism evidence="2 3">
    <name type="scientific">Wujia chipingensis</name>
    <dbReference type="NCBI Taxonomy" id="2763670"/>
    <lineage>
        <taxon>Bacteria</taxon>
        <taxon>Bacillati</taxon>
        <taxon>Bacillota</taxon>
        <taxon>Clostridia</taxon>
        <taxon>Lachnospirales</taxon>
        <taxon>Lachnospiraceae</taxon>
        <taxon>Wujia</taxon>
    </lineage>
</organism>
<evidence type="ECO:0000256" key="1">
    <source>
        <dbReference type="SAM" id="Phobius"/>
    </source>
</evidence>
<dbReference type="RefSeq" id="WP_249321338.1">
    <property type="nucleotide sequence ID" value="NZ_CP060632.1"/>
</dbReference>
<dbReference type="KEGG" id="wcp:H9Q76_00160"/>
<keyword evidence="3" id="KW-1185">Reference proteome</keyword>
<keyword evidence="1" id="KW-0812">Transmembrane</keyword>